<gene>
    <name evidence="2" type="ORF">BOX15_Mlig006314g5</name>
</gene>
<feature type="compositionally biased region" description="Polar residues" evidence="1">
    <location>
        <begin position="479"/>
        <end position="491"/>
    </location>
</feature>
<feature type="compositionally biased region" description="Polar residues" evidence="1">
    <location>
        <begin position="152"/>
        <end position="170"/>
    </location>
</feature>
<organism evidence="2 3">
    <name type="scientific">Macrostomum lignano</name>
    <dbReference type="NCBI Taxonomy" id="282301"/>
    <lineage>
        <taxon>Eukaryota</taxon>
        <taxon>Metazoa</taxon>
        <taxon>Spiralia</taxon>
        <taxon>Lophotrochozoa</taxon>
        <taxon>Platyhelminthes</taxon>
        <taxon>Rhabditophora</taxon>
        <taxon>Macrostomorpha</taxon>
        <taxon>Macrostomida</taxon>
        <taxon>Macrostomidae</taxon>
        <taxon>Macrostomum</taxon>
    </lineage>
</organism>
<feature type="region of interest" description="Disordered" evidence="1">
    <location>
        <begin position="474"/>
        <end position="614"/>
    </location>
</feature>
<feature type="region of interest" description="Disordered" evidence="1">
    <location>
        <begin position="632"/>
        <end position="667"/>
    </location>
</feature>
<reference evidence="2 3" key="1">
    <citation type="submission" date="2017-06" db="EMBL/GenBank/DDBJ databases">
        <title>A platform for efficient transgenesis in Macrostomum lignano, a flatworm model organism for stem cell research.</title>
        <authorList>
            <person name="Berezikov E."/>
        </authorList>
    </citation>
    <scope>NUCLEOTIDE SEQUENCE [LARGE SCALE GENOMIC DNA]</scope>
    <source>
        <strain evidence="2">DV1</strain>
        <tissue evidence="2">Whole organism</tissue>
    </source>
</reference>
<feature type="region of interest" description="Disordered" evidence="1">
    <location>
        <begin position="91"/>
        <end position="170"/>
    </location>
</feature>
<name>A0A267G0P0_9PLAT</name>
<evidence type="ECO:0000313" key="2">
    <source>
        <dbReference type="EMBL" id="PAA78782.1"/>
    </source>
</evidence>
<dbReference type="PANTHER" id="PTHR46007">
    <property type="entry name" value="MEDIATOR OF RNA POLYMERASE II TRANSCRIPTION SUBUNIT 12"/>
    <property type="match status" value="1"/>
</dbReference>
<dbReference type="STRING" id="282301.A0A267G0P0"/>
<feature type="compositionally biased region" description="Polar residues" evidence="1">
    <location>
        <begin position="642"/>
        <end position="655"/>
    </location>
</feature>
<feature type="region of interest" description="Disordered" evidence="1">
    <location>
        <begin position="203"/>
        <end position="231"/>
    </location>
</feature>
<dbReference type="GO" id="GO:0045944">
    <property type="term" value="P:positive regulation of transcription by RNA polymerase II"/>
    <property type="evidence" value="ECO:0007669"/>
    <property type="project" value="TreeGrafter"/>
</dbReference>
<dbReference type="Proteomes" id="UP000215902">
    <property type="component" value="Unassembled WGS sequence"/>
</dbReference>
<dbReference type="GO" id="GO:0016592">
    <property type="term" value="C:mediator complex"/>
    <property type="evidence" value="ECO:0007669"/>
    <property type="project" value="TreeGrafter"/>
</dbReference>
<dbReference type="InterPro" id="IPR051647">
    <property type="entry name" value="Mediator_comp_sub12"/>
</dbReference>
<feature type="compositionally biased region" description="Low complexity" evidence="1">
    <location>
        <begin position="287"/>
        <end position="306"/>
    </location>
</feature>
<feature type="region of interest" description="Disordered" evidence="1">
    <location>
        <begin position="287"/>
        <end position="316"/>
    </location>
</feature>
<proteinExistence type="predicted"/>
<feature type="compositionally biased region" description="Low complexity" evidence="1">
    <location>
        <begin position="94"/>
        <end position="108"/>
    </location>
</feature>
<feature type="compositionally biased region" description="Low complexity" evidence="1">
    <location>
        <begin position="558"/>
        <end position="600"/>
    </location>
</feature>
<dbReference type="PANTHER" id="PTHR46007:SF8">
    <property type="entry name" value="C2H2-TYPE DOMAIN-CONTAINING PROTEIN"/>
    <property type="match status" value="1"/>
</dbReference>
<feature type="compositionally biased region" description="Acidic residues" evidence="1">
    <location>
        <begin position="213"/>
        <end position="227"/>
    </location>
</feature>
<comment type="caution">
    <text evidence="2">The sequence shown here is derived from an EMBL/GenBank/DDBJ whole genome shotgun (WGS) entry which is preliminary data.</text>
</comment>
<evidence type="ECO:0000313" key="3">
    <source>
        <dbReference type="Proteomes" id="UP000215902"/>
    </source>
</evidence>
<protein>
    <submittedName>
        <fullName evidence="2">Uncharacterized protein</fullName>
    </submittedName>
</protein>
<accession>A0A267G0P0</accession>
<sequence>MERAAQLLDQLDAQSLALELLSERIDRMRAANARAIGDLDRHCGSGLVAELPPAPLMSAEAAAACAVTREAACRVELRLLLARNQQRWRRHHQQQLQQKQQFQQQQQQNPSALPPQEPRTRTDALSVSYQKQKLQQQQQQQQQQAANQLPQSSVNSCVKTSASSSEDPLVSTVIQNRQPATVTEPAPPTESTDLGQYMRASLTSSAMSSLPHDDDELDNQDDEQDAEVEQREKHYGDIGDLVDGGGPAAASSTAAAAVAAAAGERQRCERELRDQESRLLRAQAALAAVREEASPQPAQSRQPRQQHSNSYAAMGPAGHPRYRRAWCRLTAIGRGFLVRRLMQSDRVQEIVRAIRDTAEFAVSLVRQRQSAVPAAGAIVGSAAISDMALQERVVKSLRASLLELHDVFFSLPRRRQLGLIAATRQARIEALRKRASVAASVETTGSFSAPSASAAVASDAGSSPRQRRQLELLAGSGGSVQPQQLQQTSVTKKMISAATRKRMLARQQQQQQAPSNRPATAAVVRQPQAHPAQLLSNGRSAESAPASRPKTAPNSVTNSKAGSHNSNSNNNSNNNNSNNNNNNNKHYSSGNSNGSANAASQLSRRHQEQPPVNHQLAAAVKRHMALDGHRRVTRLLAGNGRSGSAVSDEAQSPTSDEIADLTAMGPAPVIYVKK</sequence>
<dbReference type="EMBL" id="NIVC01000666">
    <property type="protein sequence ID" value="PAA78782.1"/>
    <property type="molecule type" value="Genomic_DNA"/>
</dbReference>
<feature type="compositionally biased region" description="Low complexity" evidence="1">
    <location>
        <begin position="130"/>
        <end position="151"/>
    </location>
</feature>
<dbReference type="OrthoDB" id="10028852at2759"/>
<evidence type="ECO:0000256" key="1">
    <source>
        <dbReference type="SAM" id="MobiDB-lite"/>
    </source>
</evidence>
<dbReference type="AlphaFoldDB" id="A0A267G0P0"/>
<dbReference type="GO" id="GO:0003713">
    <property type="term" value="F:transcription coactivator activity"/>
    <property type="evidence" value="ECO:0007669"/>
    <property type="project" value="TreeGrafter"/>
</dbReference>
<keyword evidence="3" id="KW-1185">Reference proteome</keyword>